<sequence>MNTEILLTGLAFGEGPRWRDGYLWFSDFYRHGIFRVDENGTEELVLEVPTQPSGLGWLPDGNLLFVSMLDQCLKKLDGDGQVSVHADLAHIAGGPCNDMVVASDGTAYVGNFGFGEGEDFSQATLAIVDADGTARRGPGELDFPNGTVINPEGNRLVIAESYGRRLLLFDIEDDGSLTNRRSFADLGTRVPDGICLDVEGGVWVGDPANHSVFRVVEGGEITHHIDLELNCYACALGGEDRRTLYLVTAPNSGRGGAADRREGRVERIRVDTPGTGSP</sequence>
<evidence type="ECO:0000313" key="4">
    <source>
        <dbReference type="EMBL" id="SUZ72483.1"/>
    </source>
</evidence>
<dbReference type="InterPro" id="IPR011042">
    <property type="entry name" value="6-blade_b-propeller_TolB-like"/>
</dbReference>
<name>A0A381Q4F7_9ZZZZ</name>
<dbReference type="Gene3D" id="2.120.10.30">
    <property type="entry name" value="TolB, C-terminal domain"/>
    <property type="match status" value="1"/>
</dbReference>
<proteinExistence type="predicted"/>
<dbReference type="InterPro" id="IPR051262">
    <property type="entry name" value="SMP-30/CGR1_Lactonase"/>
</dbReference>
<reference evidence="4" key="1">
    <citation type="submission" date="2018-05" db="EMBL/GenBank/DDBJ databases">
        <authorList>
            <person name="Lanie J.A."/>
            <person name="Ng W.-L."/>
            <person name="Kazmierczak K.M."/>
            <person name="Andrzejewski T.M."/>
            <person name="Davidsen T.M."/>
            <person name="Wayne K.J."/>
            <person name="Tettelin H."/>
            <person name="Glass J.I."/>
            <person name="Rusch D."/>
            <person name="Podicherti R."/>
            <person name="Tsui H.-C.T."/>
            <person name="Winkler M.E."/>
        </authorList>
    </citation>
    <scope>NUCLEOTIDE SEQUENCE</scope>
</reference>
<dbReference type="PANTHER" id="PTHR47572">
    <property type="entry name" value="LIPOPROTEIN-RELATED"/>
    <property type="match status" value="1"/>
</dbReference>
<dbReference type="Pfam" id="PF08450">
    <property type="entry name" value="SGL"/>
    <property type="match status" value="1"/>
</dbReference>
<feature type="region of interest" description="Disordered" evidence="2">
    <location>
        <begin position="252"/>
        <end position="278"/>
    </location>
</feature>
<dbReference type="PANTHER" id="PTHR47572:SF4">
    <property type="entry name" value="LACTONASE DRP35"/>
    <property type="match status" value="1"/>
</dbReference>
<accession>A0A381Q4F7</accession>
<feature type="compositionally biased region" description="Basic and acidic residues" evidence="2">
    <location>
        <begin position="257"/>
        <end position="270"/>
    </location>
</feature>
<dbReference type="AlphaFoldDB" id="A0A381Q4F7"/>
<evidence type="ECO:0000256" key="2">
    <source>
        <dbReference type="SAM" id="MobiDB-lite"/>
    </source>
</evidence>
<gene>
    <name evidence="4" type="ORF">METZ01_LOCUS25337</name>
</gene>
<dbReference type="SUPFAM" id="SSF63829">
    <property type="entry name" value="Calcium-dependent phosphotriesterase"/>
    <property type="match status" value="1"/>
</dbReference>
<dbReference type="EMBL" id="UINC01001150">
    <property type="protein sequence ID" value="SUZ72483.1"/>
    <property type="molecule type" value="Genomic_DNA"/>
</dbReference>
<dbReference type="InterPro" id="IPR013658">
    <property type="entry name" value="SGL"/>
</dbReference>
<evidence type="ECO:0000256" key="1">
    <source>
        <dbReference type="ARBA" id="ARBA00022801"/>
    </source>
</evidence>
<evidence type="ECO:0000259" key="3">
    <source>
        <dbReference type="Pfam" id="PF08450"/>
    </source>
</evidence>
<dbReference type="GO" id="GO:0016787">
    <property type="term" value="F:hydrolase activity"/>
    <property type="evidence" value="ECO:0007669"/>
    <property type="project" value="UniProtKB-KW"/>
</dbReference>
<feature type="domain" description="SMP-30/Gluconolactonase/LRE-like region" evidence="3">
    <location>
        <begin position="12"/>
        <end position="249"/>
    </location>
</feature>
<organism evidence="4">
    <name type="scientific">marine metagenome</name>
    <dbReference type="NCBI Taxonomy" id="408172"/>
    <lineage>
        <taxon>unclassified sequences</taxon>
        <taxon>metagenomes</taxon>
        <taxon>ecological metagenomes</taxon>
    </lineage>
</organism>
<protein>
    <recommendedName>
        <fullName evidence="3">SMP-30/Gluconolactonase/LRE-like region domain-containing protein</fullName>
    </recommendedName>
</protein>
<keyword evidence="1" id="KW-0378">Hydrolase</keyword>